<evidence type="ECO:0000256" key="5">
    <source>
        <dbReference type="ARBA" id="ARBA00023004"/>
    </source>
</evidence>
<dbReference type="GO" id="GO:0016705">
    <property type="term" value="F:oxidoreductase activity, acting on paired donors, with incorporation or reduction of molecular oxygen"/>
    <property type="evidence" value="ECO:0007669"/>
    <property type="project" value="InterPro"/>
</dbReference>
<organism evidence="8 9">
    <name type="scientific">Halobacterium bonnevillei</name>
    <dbReference type="NCBI Taxonomy" id="2692200"/>
    <lineage>
        <taxon>Archaea</taxon>
        <taxon>Methanobacteriati</taxon>
        <taxon>Methanobacteriota</taxon>
        <taxon>Stenosarchaea group</taxon>
        <taxon>Halobacteria</taxon>
        <taxon>Halobacteriales</taxon>
        <taxon>Halobacteriaceae</taxon>
        <taxon>Halobacterium</taxon>
    </lineage>
</organism>
<evidence type="ECO:0000256" key="2">
    <source>
        <dbReference type="ARBA" id="ARBA00022617"/>
    </source>
</evidence>
<dbReference type="PROSITE" id="PS00086">
    <property type="entry name" value="CYTOCHROME_P450"/>
    <property type="match status" value="1"/>
</dbReference>
<dbReference type="InterPro" id="IPR036396">
    <property type="entry name" value="Cyt_P450_sf"/>
</dbReference>
<dbReference type="InterPro" id="IPR001128">
    <property type="entry name" value="Cyt_P450"/>
</dbReference>
<dbReference type="PRINTS" id="PR00463">
    <property type="entry name" value="EP450I"/>
</dbReference>
<dbReference type="Proteomes" id="UP000471521">
    <property type="component" value="Unassembled WGS sequence"/>
</dbReference>
<accession>A0A6B0SFY5</accession>
<dbReference type="GO" id="GO:0004497">
    <property type="term" value="F:monooxygenase activity"/>
    <property type="evidence" value="ECO:0007669"/>
    <property type="project" value="UniProtKB-KW"/>
</dbReference>
<comment type="similarity">
    <text evidence="1 7">Belongs to the cytochrome P450 family.</text>
</comment>
<sequence length="454" mass="50784">MSQHADAEQLPGPDGYPVVGSFLQFRRDPFAFYDDLREYGGVVGYRMFGYDMCSVLDPDAVEDVLLHEAEAFEKPDMLSESLDGYMSEGVLLTEGEQWRAQRELLQPMFYRERVETYGDLMAGYAADAAADWAADGQIDVQSAASDLTLRILARTLFDIDLSERVDVIREFADAVREIGRAGSLETQLPDWVPLPSRRRHRRAFERFDAALEEIIEERRAKLGNADTSENNGEPDDLLSLLLAAEYPDASTPSDTEIRDQLMTFLFAGHDTTSLALTWAFVLLNRRPETCERLQTEVDGVLADGQAGVSDLADLQYTDWVAKEVLRLRPPAGALFRDTVEDVELGGYRVPEGTMVVLPQFAVQTDPRFFDDPETFRPERWADGLEDDIPDYAYFPFGGGPRHCIGMRFAAMELRLALATIAASVDVEVQNPDVDPDLGTPFEPAEDVLAVVTER</sequence>
<reference evidence="8 9" key="1">
    <citation type="submission" date="2019-12" db="EMBL/GenBank/DDBJ databases">
        <title>Isolation and characterization of three novel carbon monoxide-oxidizing members of Halobacteria from salione crusts and soils.</title>
        <authorList>
            <person name="Myers M.R."/>
            <person name="King G.M."/>
        </authorList>
    </citation>
    <scope>NUCLEOTIDE SEQUENCE [LARGE SCALE GENOMIC DNA]</scope>
    <source>
        <strain evidence="8 9">PCN9</strain>
    </source>
</reference>
<dbReference type="SUPFAM" id="SSF48264">
    <property type="entry name" value="Cytochrome P450"/>
    <property type="match status" value="1"/>
</dbReference>
<proteinExistence type="inferred from homology"/>
<dbReference type="InterPro" id="IPR017972">
    <property type="entry name" value="Cyt_P450_CS"/>
</dbReference>
<evidence type="ECO:0000256" key="7">
    <source>
        <dbReference type="RuleBase" id="RU000461"/>
    </source>
</evidence>
<keyword evidence="3 7" id="KW-0479">Metal-binding</keyword>
<evidence type="ECO:0000256" key="3">
    <source>
        <dbReference type="ARBA" id="ARBA00022723"/>
    </source>
</evidence>
<dbReference type="Gene3D" id="1.10.630.10">
    <property type="entry name" value="Cytochrome P450"/>
    <property type="match status" value="1"/>
</dbReference>
<dbReference type="OrthoDB" id="9881at2157"/>
<dbReference type="Pfam" id="PF00067">
    <property type="entry name" value="p450"/>
    <property type="match status" value="1"/>
</dbReference>
<keyword evidence="5 7" id="KW-0408">Iron</keyword>
<evidence type="ECO:0000256" key="4">
    <source>
        <dbReference type="ARBA" id="ARBA00023002"/>
    </source>
</evidence>
<evidence type="ECO:0000313" key="8">
    <source>
        <dbReference type="EMBL" id="MXR20645.1"/>
    </source>
</evidence>
<dbReference type="GO" id="GO:0020037">
    <property type="term" value="F:heme binding"/>
    <property type="evidence" value="ECO:0007669"/>
    <property type="project" value="InterPro"/>
</dbReference>
<evidence type="ECO:0000256" key="1">
    <source>
        <dbReference type="ARBA" id="ARBA00010617"/>
    </source>
</evidence>
<keyword evidence="4 7" id="KW-0560">Oxidoreductase</keyword>
<evidence type="ECO:0000313" key="9">
    <source>
        <dbReference type="Proteomes" id="UP000471521"/>
    </source>
</evidence>
<keyword evidence="9" id="KW-1185">Reference proteome</keyword>
<comment type="caution">
    <text evidence="8">The sequence shown here is derived from an EMBL/GenBank/DDBJ whole genome shotgun (WGS) entry which is preliminary data.</text>
</comment>
<name>A0A6B0SFY5_9EURY</name>
<dbReference type="PANTHER" id="PTHR24291:SF50">
    <property type="entry name" value="BIFUNCTIONAL ALBAFLAVENONE MONOOXYGENASE_TERPENE SYNTHASE"/>
    <property type="match status" value="1"/>
</dbReference>
<dbReference type="AlphaFoldDB" id="A0A6B0SFY5"/>
<keyword evidence="6 7" id="KW-0503">Monooxygenase</keyword>
<dbReference type="PRINTS" id="PR00385">
    <property type="entry name" value="P450"/>
</dbReference>
<dbReference type="RefSeq" id="WP_159526178.1">
    <property type="nucleotide sequence ID" value="NZ_WUUU01000054.1"/>
</dbReference>
<dbReference type="GO" id="GO:0005506">
    <property type="term" value="F:iron ion binding"/>
    <property type="evidence" value="ECO:0007669"/>
    <property type="project" value="InterPro"/>
</dbReference>
<gene>
    <name evidence="8" type="ORF">GRX66_08485</name>
</gene>
<protein>
    <submittedName>
        <fullName evidence="8">Cytochrome P450</fullName>
    </submittedName>
</protein>
<dbReference type="PANTHER" id="PTHR24291">
    <property type="entry name" value="CYTOCHROME P450 FAMILY 4"/>
    <property type="match status" value="1"/>
</dbReference>
<dbReference type="EMBL" id="WUUU01000054">
    <property type="protein sequence ID" value="MXR20645.1"/>
    <property type="molecule type" value="Genomic_DNA"/>
</dbReference>
<dbReference type="InterPro" id="IPR050196">
    <property type="entry name" value="Cytochrome_P450_Monoox"/>
</dbReference>
<keyword evidence="2 7" id="KW-0349">Heme</keyword>
<dbReference type="InterPro" id="IPR002401">
    <property type="entry name" value="Cyt_P450_E_grp-I"/>
</dbReference>
<evidence type="ECO:0000256" key="6">
    <source>
        <dbReference type="ARBA" id="ARBA00023033"/>
    </source>
</evidence>